<reference evidence="3" key="1">
    <citation type="submission" date="2020-11" db="EMBL/GenBank/DDBJ databases">
        <authorList>
            <person name="Whiteford S."/>
        </authorList>
    </citation>
    <scope>NUCLEOTIDE SEQUENCE</scope>
</reference>
<dbReference type="CDD" id="cd19941">
    <property type="entry name" value="TIL"/>
    <property type="match status" value="1"/>
</dbReference>
<evidence type="ECO:0000256" key="1">
    <source>
        <dbReference type="SAM" id="SignalP"/>
    </source>
</evidence>
<organism evidence="3 4">
    <name type="scientific">Plutella xylostella</name>
    <name type="common">Diamondback moth</name>
    <name type="synonym">Plutella maculipennis</name>
    <dbReference type="NCBI Taxonomy" id="51655"/>
    <lineage>
        <taxon>Eukaryota</taxon>
        <taxon>Metazoa</taxon>
        <taxon>Ecdysozoa</taxon>
        <taxon>Arthropoda</taxon>
        <taxon>Hexapoda</taxon>
        <taxon>Insecta</taxon>
        <taxon>Pterygota</taxon>
        <taxon>Neoptera</taxon>
        <taxon>Endopterygota</taxon>
        <taxon>Lepidoptera</taxon>
        <taxon>Glossata</taxon>
        <taxon>Ditrysia</taxon>
        <taxon>Yponomeutoidea</taxon>
        <taxon>Plutellidae</taxon>
        <taxon>Plutella</taxon>
    </lineage>
</organism>
<sequence>MAEQQRNWLWTCSVVLFLLNYVFSTSVYQPPPPVDQHGCTANQVYVSCAFNCPSDYCPRSDGPVPQCSPPYPCQPGCRCKVNHRIHPDGQCRRSDLCPPIRCTRFNEVYNSCTDVCTRESCADRNNTSQCNTLLLNCEPRCACRKGTWRNRHGICVPANRCT</sequence>
<dbReference type="SUPFAM" id="SSF57567">
    <property type="entry name" value="Serine protease inhibitors"/>
    <property type="match status" value="1"/>
</dbReference>
<feature type="domain" description="TIL" evidence="2">
    <location>
        <begin position="106"/>
        <end position="161"/>
    </location>
</feature>
<dbReference type="Gene3D" id="2.10.25.10">
    <property type="entry name" value="Laminin"/>
    <property type="match status" value="1"/>
</dbReference>
<proteinExistence type="predicted"/>
<keyword evidence="1" id="KW-0732">Signal</keyword>
<gene>
    <name evidence="3" type="ORF">PLXY2_LOCUS10326</name>
</gene>
<dbReference type="EMBL" id="CAJHNJ030000045">
    <property type="protein sequence ID" value="CAG9131464.1"/>
    <property type="molecule type" value="Genomic_DNA"/>
</dbReference>
<dbReference type="InterPro" id="IPR002919">
    <property type="entry name" value="TIL_dom"/>
</dbReference>
<feature type="signal peptide" evidence="1">
    <location>
        <begin position="1"/>
        <end position="24"/>
    </location>
</feature>
<evidence type="ECO:0000259" key="2">
    <source>
        <dbReference type="Pfam" id="PF01826"/>
    </source>
</evidence>
<dbReference type="AlphaFoldDB" id="A0A8S4FWB8"/>
<dbReference type="Proteomes" id="UP000653454">
    <property type="component" value="Unassembled WGS sequence"/>
</dbReference>
<dbReference type="OrthoDB" id="5945029at2759"/>
<comment type="caution">
    <text evidence="3">The sequence shown here is derived from an EMBL/GenBank/DDBJ whole genome shotgun (WGS) entry which is preliminary data.</text>
</comment>
<protein>
    <submittedName>
        <fullName evidence="3">(diamondback moth) hypothetical protein</fullName>
    </submittedName>
</protein>
<accession>A0A8S4FWB8</accession>
<dbReference type="Pfam" id="PF01826">
    <property type="entry name" value="TIL"/>
    <property type="match status" value="1"/>
</dbReference>
<evidence type="ECO:0000313" key="4">
    <source>
        <dbReference type="Proteomes" id="UP000653454"/>
    </source>
</evidence>
<dbReference type="KEGG" id="pxy:105393880"/>
<keyword evidence="4" id="KW-1185">Reference proteome</keyword>
<feature type="chain" id="PRO_5035755833" evidence="1">
    <location>
        <begin position="25"/>
        <end position="162"/>
    </location>
</feature>
<dbReference type="InterPro" id="IPR036084">
    <property type="entry name" value="Ser_inhib-like_sf"/>
</dbReference>
<name>A0A8S4FWB8_PLUXY</name>
<evidence type="ECO:0000313" key="3">
    <source>
        <dbReference type="EMBL" id="CAG9131464.1"/>
    </source>
</evidence>